<dbReference type="SUPFAM" id="SSF53146">
    <property type="entry name" value="Nitrogenase accessory factor-like"/>
    <property type="match status" value="1"/>
</dbReference>
<feature type="domain" description="Dinitrogenase iron-molybdenum cofactor biosynthesis" evidence="1">
    <location>
        <begin position="9"/>
        <end position="96"/>
    </location>
</feature>
<dbReference type="Pfam" id="PF02579">
    <property type="entry name" value="Nitro_FeMo-Co"/>
    <property type="match status" value="1"/>
</dbReference>
<organism evidence="2">
    <name type="scientific">bioreactor metagenome</name>
    <dbReference type="NCBI Taxonomy" id="1076179"/>
    <lineage>
        <taxon>unclassified sequences</taxon>
        <taxon>metagenomes</taxon>
        <taxon>ecological metagenomes</taxon>
    </lineage>
</organism>
<dbReference type="CDD" id="cd00851">
    <property type="entry name" value="MTH1175"/>
    <property type="match status" value="1"/>
</dbReference>
<dbReference type="InterPro" id="IPR036105">
    <property type="entry name" value="DiNase_FeMo-co_biosyn_sf"/>
</dbReference>
<proteinExistence type="predicted"/>
<gene>
    <name evidence="2" type="ORF">SDC9_210450</name>
</gene>
<dbReference type="EMBL" id="VSSQ01141093">
    <property type="protein sequence ID" value="MPN62697.1"/>
    <property type="molecule type" value="Genomic_DNA"/>
</dbReference>
<dbReference type="InterPro" id="IPR003731">
    <property type="entry name" value="Di-Nase_FeMo-co_biosynth"/>
</dbReference>
<sequence length="134" mass="13677">MKIAVTYENGQVFQHFGHCGQFKLYETDGQTVRSAQVVDTMGSGHGALAGFLVGHGVNTLICGGIGGGARTALAEAGINLYPGVSGDADAAVAALLNGSLSFDPNTVCSHHHEDGHTCGSHTCHEDKAGCSGNH</sequence>
<evidence type="ECO:0000313" key="2">
    <source>
        <dbReference type="EMBL" id="MPN62697.1"/>
    </source>
</evidence>
<comment type="caution">
    <text evidence="2">The sequence shown here is derived from an EMBL/GenBank/DDBJ whole genome shotgun (WGS) entry which is preliminary data.</text>
</comment>
<dbReference type="PANTHER" id="PTHR42983:SF1">
    <property type="entry name" value="IRON-MOLYBDENUM PROTEIN"/>
    <property type="match status" value="1"/>
</dbReference>
<accession>A0A645JH79</accession>
<evidence type="ECO:0000259" key="1">
    <source>
        <dbReference type="Pfam" id="PF02579"/>
    </source>
</evidence>
<dbReference type="PANTHER" id="PTHR42983">
    <property type="entry name" value="DINITROGENASE IRON-MOLYBDENUM COFACTOR PROTEIN-RELATED"/>
    <property type="match status" value="1"/>
</dbReference>
<dbReference type="InterPro" id="IPR033913">
    <property type="entry name" value="MTH1175_dom"/>
</dbReference>
<dbReference type="AlphaFoldDB" id="A0A645JH79"/>
<name>A0A645JH79_9ZZZZ</name>
<dbReference type="Gene3D" id="3.30.420.130">
    <property type="entry name" value="Dinitrogenase iron-molybdenum cofactor biosynthesis domain"/>
    <property type="match status" value="1"/>
</dbReference>
<protein>
    <recommendedName>
        <fullName evidence="1">Dinitrogenase iron-molybdenum cofactor biosynthesis domain-containing protein</fullName>
    </recommendedName>
</protein>
<reference evidence="2" key="1">
    <citation type="submission" date="2019-08" db="EMBL/GenBank/DDBJ databases">
        <authorList>
            <person name="Kucharzyk K."/>
            <person name="Murdoch R.W."/>
            <person name="Higgins S."/>
            <person name="Loffler F."/>
        </authorList>
    </citation>
    <scope>NUCLEOTIDE SEQUENCE</scope>
</reference>